<feature type="compositionally biased region" description="Basic and acidic residues" evidence="1">
    <location>
        <begin position="115"/>
        <end position="124"/>
    </location>
</feature>
<feature type="region of interest" description="Disordered" evidence="1">
    <location>
        <begin position="1"/>
        <end position="51"/>
    </location>
</feature>
<name>A0A8J5SSX2_ZIZPA</name>
<proteinExistence type="predicted"/>
<evidence type="ECO:0000256" key="1">
    <source>
        <dbReference type="SAM" id="MobiDB-lite"/>
    </source>
</evidence>
<keyword evidence="3" id="KW-1185">Reference proteome</keyword>
<reference evidence="2" key="1">
    <citation type="journal article" date="2021" name="bioRxiv">
        <title>Whole Genome Assembly and Annotation of Northern Wild Rice, Zizania palustris L., Supports a Whole Genome Duplication in the Zizania Genus.</title>
        <authorList>
            <person name="Haas M."/>
            <person name="Kono T."/>
            <person name="Macchietto M."/>
            <person name="Millas R."/>
            <person name="McGilp L."/>
            <person name="Shao M."/>
            <person name="Duquette J."/>
            <person name="Hirsch C.N."/>
            <person name="Kimball J."/>
        </authorList>
    </citation>
    <scope>NUCLEOTIDE SEQUENCE</scope>
    <source>
        <tissue evidence="2">Fresh leaf tissue</tissue>
    </source>
</reference>
<evidence type="ECO:0000313" key="3">
    <source>
        <dbReference type="Proteomes" id="UP000729402"/>
    </source>
</evidence>
<accession>A0A8J5SSX2</accession>
<gene>
    <name evidence="2" type="ORF">GUJ93_ZPchr0006g44647</name>
</gene>
<dbReference type="EMBL" id="JAAALK010000283">
    <property type="protein sequence ID" value="KAG8070777.1"/>
    <property type="molecule type" value="Genomic_DNA"/>
</dbReference>
<sequence length="136" mass="14902">MQPTTELMWTPSGYGGAAPPAAAEPEKTELMWTPSSNGGAAPTAAAEPEPEPELMWTWRHDKLLELLELMDIEVRIAMEAPEVETPSEWDLQETAALSPPMSEQPAPLTGRRHSHADAHDDRCSRCGHTSAYGIRN</sequence>
<protein>
    <submittedName>
        <fullName evidence="2">Uncharacterized protein</fullName>
    </submittedName>
</protein>
<dbReference type="AlphaFoldDB" id="A0A8J5SSX2"/>
<feature type="region of interest" description="Disordered" evidence="1">
    <location>
        <begin position="96"/>
        <end position="136"/>
    </location>
</feature>
<dbReference type="Proteomes" id="UP000729402">
    <property type="component" value="Unassembled WGS sequence"/>
</dbReference>
<reference evidence="2" key="2">
    <citation type="submission" date="2021-02" db="EMBL/GenBank/DDBJ databases">
        <authorList>
            <person name="Kimball J.A."/>
            <person name="Haas M.W."/>
            <person name="Macchietto M."/>
            <person name="Kono T."/>
            <person name="Duquette J."/>
            <person name="Shao M."/>
        </authorList>
    </citation>
    <scope>NUCLEOTIDE SEQUENCE</scope>
    <source>
        <tissue evidence="2">Fresh leaf tissue</tissue>
    </source>
</reference>
<evidence type="ECO:0000313" key="2">
    <source>
        <dbReference type="EMBL" id="KAG8070777.1"/>
    </source>
</evidence>
<organism evidence="2 3">
    <name type="scientific">Zizania palustris</name>
    <name type="common">Northern wild rice</name>
    <dbReference type="NCBI Taxonomy" id="103762"/>
    <lineage>
        <taxon>Eukaryota</taxon>
        <taxon>Viridiplantae</taxon>
        <taxon>Streptophyta</taxon>
        <taxon>Embryophyta</taxon>
        <taxon>Tracheophyta</taxon>
        <taxon>Spermatophyta</taxon>
        <taxon>Magnoliopsida</taxon>
        <taxon>Liliopsida</taxon>
        <taxon>Poales</taxon>
        <taxon>Poaceae</taxon>
        <taxon>BOP clade</taxon>
        <taxon>Oryzoideae</taxon>
        <taxon>Oryzeae</taxon>
        <taxon>Zizaniinae</taxon>
        <taxon>Zizania</taxon>
    </lineage>
</organism>
<comment type="caution">
    <text evidence="2">The sequence shown here is derived from an EMBL/GenBank/DDBJ whole genome shotgun (WGS) entry which is preliminary data.</text>
</comment>